<protein>
    <recommendedName>
        <fullName evidence="2">N-terminal domain-containing protein</fullName>
    </recommendedName>
</protein>
<dbReference type="Pfam" id="PF08401">
    <property type="entry name" value="ArdcN"/>
    <property type="match status" value="1"/>
</dbReference>
<reference evidence="3" key="1">
    <citation type="journal article" date="2014" name="BMC Genomics">
        <title>A comprehensive analysis of Helicobacter pylori plasticity zones reveals that they are integrating conjugative elements with intermediate integration specificity.</title>
        <authorList>
            <person name="Fischer W."/>
            <person name="Breithaupt U."/>
            <person name="Kern B."/>
            <person name="Smith S.I."/>
            <person name="Spicher C."/>
            <person name="Haas R."/>
        </authorList>
    </citation>
    <scope>NUCLEOTIDE SEQUENCE</scope>
    <source>
        <strain evidence="3">166</strain>
    </source>
</reference>
<proteinExistence type="predicted"/>
<feature type="region of interest" description="Disordered" evidence="1">
    <location>
        <begin position="39"/>
        <end position="71"/>
    </location>
</feature>
<dbReference type="EMBL" id="KF861855">
    <property type="protein sequence ID" value="AIA98728.1"/>
    <property type="molecule type" value="Genomic_DNA"/>
</dbReference>
<name>A0A060CZ67_HELPX</name>
<dbReference type="InterPro" id="IPR013610">
    <property type="entry name" value="ArdC_N"/>
</dbReference>
<accession>A0A060CZ67</accession>
<gene>
    <name evidence="3" type="ORF">166_ICEHptfs4c_08</name>
</gene>
<dbReference type="GO" id="GO:0003697">
    <property type="term" value="F:single-stranded DNA binding"/>
    <property type="evidence" value="ECO:0007669"/>
    <property type="project" value="InterPro"/>
</dbReference>
<sequence length="347" mass="40389">MQNLTHKEKNMNNLNNLSDAQINGMIDYLQNILMERGGLKQEPPQNSNYSHNSEEDKAQKTPNQPDNSESKEALLKAKSGQINYLKTRIIQGLKEKNSPFWDKPEIVANKERGHNALNGEPYCNLNDMLLDMEKNRLGFKSNAWVSLEEAKMLGASKEERDAIFKATQNKEISPVRLMFIKNKEPVLLVDNNGELVIDKNTKKPKHKQFAVIENGQKVFKPAYRDIEPQAQFKFVYNVEMFPSINKEKIKPLNLDKLSNYAYKTRLFHQKDYSQEKRDKTNIIYEDLHKDLSLDNRNEALLERMRSYTLLKNEKYNQLANETKQQTQTRSQSQSYQKKNKASSGIER</sequence>
<feature type="region of interest" description="Disordered" evidence="1">
    <location>
        <begin position="316"/>
        <end position="347"/>
    </location>
</feature>
<feature type="compositionally biased region" description="Low complexity" evidence="1">
    <location>
        <begin position="322"/>
        <end position="336"/>
    </location>
</feature>
<feature type="domain" description="N-terminal" evidence="2">
    <location>
        <begin position="86"/>
        <end position="156"/>
    </location>
</feature>
<evidence type="ECO:0000313" key="3">
    <source>
        <dbReference type="EMBL" id="AIA98728.1"/>
    </source>
</evidence>
<evidence type="ECO:0000259" key="2">
    <source>
        <dbReference type="Pfam" id="PF08401"/>
    </source>
</evidence>
<dbReference type="AlphaFoldDB" id="A0A060CZ67"/>
<evidence type="ECO:0000256" key="1">
    <source>
        <dbReference type="SAM" id="MobiDB-lite"/>
    </source>
</evidence>
<organism evidence="3">
    <name type="scientific">Helicobacter pylori</name>
    <name type="common">Campylobacter pylori</name>
    <dbReference type="NCBI Taxonomy" id="210"/>
    <lineage>
        <taxon>Bacteria</taxon>
        <taxon>Pseudomonadati</taxon>
        <taxon>Campylobacterota</taxon>
        <taxon>Epsilonproteobacteria</taxon>
        <taxon>Campylobacterales</taxon>
        <taxon>Helicobacteraceae</taxon>
        <taxon>Helicobacter</taxon>
    </lineage>
</organism>